<protein>
    <submittedName>
        <fullName evidence="2">DUF1127 domain-containing protein</fullName>
    </submittedName>
</protein>
<dbReference type="AlphaFoldDB" id="A0A6P1SX82"/>
<dbReference type="Proteomes" id="UP000464495">
    <property type="component" value="Chromosome"/>
</dbReference>
<dbReference type="RefSeq" id="WP_161861623.1">
    <property type="nucleotide sequence ID" value="NZ_CP046620.1"/>
</dbReference>
<dbReference type="Pfam" id="PF06568">
    <property type="entry name" value="YjiS-like"/>
    <property type="match status" value="1"/>
</dbReference>
<accession>A0A6P1SX82</accession>
<gene>
    <name evidence="2" type="ORF">GO499_07545</name>
</gene>
<evidence type="ECO:0000259" key="1">
    <source>
        <dbReference type="Pfam" id="PF06568"/>
    </source>
</evidence>
<reference evidence="2 3" key="1">
    <citation type="submission" date="2019-12" db="EMBL/GenBank/DDBJ databases">
        <title>Complete genome sequence of Algicella marina strain 9Alg 56(T) isolated from the red alga Tichocarpus crinitus.</title>
        <authorList>
            <person name="Kim S.-G."/>
            <person name="Nedashkovskaya O.I."/>
        </authorList>
    </citation>
    <scope>NUCLEOTIDE SEQUENCE [LARGE SCALE GENOMIC DNA]</scope>
    <source>
        <strain evidence="2 3">9Alg 56</strain>
    </source>
</reference>
<sequence length="70" mass="7761">MTIATRTTKFHTTLPAGFGAEAGKPAWLRVLDWLAAVDGKYRDARALAEMPDYMLDDIGLTRGEVTGHRR</sequence>
<dbReference type="EMBL" id="CP046620">
    <property type="protein sequence ID" value="QHQ35058.1"/>
    <property type="molecule type" value="Genomic_DNA"/>
</dbReference>
<dbReference type="InterPro" id="IPR009506">
    <property type="entry name" value="YjiS-like"/>
</dbReference>
<evidence type="ECO:0000313" key="3">
    <source>
        <dbReference type="Proteomes" id="UP000464495"/>
    </source>
</evidence>
<evidence type="ECO:0000313" key="2">
    <source>
        <dbReference type="EMBL" id="QHQ35058.1"/>
    </source>
</evidence>
<feature type="domain" description="YjiS-like" evidence="1">
    <location>
        <begin position="42"/>
        <end position="65"/>
    </location>
</feature>
<proteinExistence type="predicted"/>
<keyword evidence="3" id="KW-1185">Reference proteome</keyword>
<name>A0A6P1SX82_9RHOB</name>
<organism evidence="2 3">
    <name type="scientific">Algicella marina</name>
    <dbReference type="NCBI Taxonomy" id="2683284"/>
    <lineage>
        <taxon>Bacteria</taxon>
        <taxon>Pseudomonadati</taxon>
        <taxon>Pseudomonadota</taxon>
        <taxon>Alphaproteobacteria</taxon>
        <taxon>Rhodobacterales</taxon>
        <taxon>Paracoccaceae</taxon>
        <taxon>Algicella</taxon>
    </lineage>
</organism>
<dbReference type="KEGG" id="amaq:GO499_07545"/>